<dbReference type="AlphaFoldDB" id="A0A194XW55"/>
<dbReference type="InParanoid" id="A0A194XW55"/>
<name>A0A194XW55_MOLSC</name>
<dbReference type="KEGG" id="psco:LY89DRAFT_19567"/>
<keyword evidence="1" id="KW-1133">Transmembrane helix</keyword>
<dbReference type="Proteomes" id="UP000070700">
    <property type="component" value="Unassembled WGS sequence"/>
</dbReference>
<dbReference type="GeneID" id="28815464"/>
<keyword evidence="3" id="KW-1185">Reference proteome</keyword>
<protein>
    <submittedName>
        <fullName evidence="2">Uncharacterized protein</fullName>
    </submittedName>
</protein>
<feature type="transmembrane region" description="Helical" evidence="1">
    <location>
        <begin position="12"/>
        <end position="33"/>
    </location>
</feature>
<dbReference type="RefSeq" id="XP_018078721.1">
    <property type="nucleotide sequence ID" value="XM_018205738.1"/>
</dbReference>
<organism evidence="2 3">
    <name type="scientific">Mollisia scopiformis</name>
    <name type="common">Conifer needle endophyte fungus</name>
    <name type="synonym">Phialocephala scopiformis</name>
    <dbReference type="NCBI Taxonomy" id="149040"/>
    <lineage>
        <taxon>Eukaryota</taxon>
        <taxon>Fungi</taxon>
        <taxon>Dikarya</taxon>
        <taxon>Ascomycota</taxon>
        <taxon>Pezizomycotina</taxon>
        <taxon>Leotiomycetes</taxon>
        <taxon>Helotiales</taxon>
        <taxon>Mollisiaceae</taxon>
        <taxon>Mollisia</taxon>
    </lineage>
</organism>
<gene>
    <name evidence="2" type="ORF">LY89DRAFT_19567</name>
</gene>
<keyword evidence="1" id="KW-0472">Membrane</keyword>
<evidence type="ECO:0000256" key="1">
    <source>
        <dbReference type="SAM" id="Phobius"/>
    </source>
</evidence>
<dbReference type="EMBL" id="KQ947404">
    <property type="protein sequence ID" value="KUJ24366.1"/>
    <property type="molecule type" value="Genomic_DNA"/>
</dbReference>
<keyword evidence="1" id="KW-0812">Transmembrane</keyword>
<reference evidence="2 3" key="1">
    <citation type="submission" date="2015-10" db="EMBL/GenBank/DDBJ databases">
        <title>Full genome of DAOMC 229536 Phialocephala scopiformis, a fungal endophyte of spruce producing the potent anti-insectan compound rugulosin.</title>
        <authorList>
            <consortium name="DOE Joint Genome Institute"/>
            <person name="Walker A.K."/>
            <person name="Frasz S.L."/>
            <person name="Seifert K.A."/>
            <person name="Miller J.D."/>
            <person name="Mondo S.J."/>
            <person name="Labutti K."/>
            <person name="Lipzen A."/>
            <person name="Dockter R."/>
            <person name="Kennedy M."/>
            <person name="Grigoriev I.V."/>
            <person name="Spatafora J.W."/>
        </authorList>
    </citation>
    <scope>NUCLEOTIDE SEQUENCE [LARGE SCALE GENOMIC DNA]</scope>
    <source>
        <strain evidence="2 3">CBS 120377</strain>
    </source>
</reference>
<evidence type="ECO:0000313" key="2">
    <source>
        <dbReference type="EMBL" id="KUJ24366.1"/>
    </source>
</evidence>
<accession>A0A194XW55</accession>
<sequence length="69" mass="8040">MFQFLSAFFHRYSLTALLQLFGAILPWLTLKLLNITKCTNIMGSLLMREQSILHFTRSLLFRVPKSCAF</sequence>
<proteinExistence type="predicted"/>
<evidence type="ECO:0000313" key="3">
    <source>
        <dbReference type="Proteomes" id="UP000070700"/>
    </source>
</evidence>